<dbReference type="AlphaFoldDB" id="A0A9P1FL38"/>
<keyword evidence="3" id="KW-1185">Reference proteome</keyword>
<sequence length="136" mass="16066">MTEQALSRPNSTFWHEKRFSRTFVYSILVKDFGSSSRPSVMKHDRVDRVQFPDDSVTQWLDWKNFNQAKPVKKALKRVKSEEGFPGCKYYLYCNRNLKLTYQGLNQYHKAGVCRLSKWLRLQDLRTEVPSVLISNT</sequence>
<dbReference type="EMBL" id="CAMXCT020000380">
    <property type="protein sequence ID" value="CAL1131352.1"/>
    <property type="molecule type" value="Genomic_DNA"/>
</dbReference>
<accession>A0A9P1FL38</accession>
<evidence type="ECO:0000313" key="1">
    <source>
        <dbReference type="EMBL" id="CAI3977977.1"/>
    </source>
</evidence>
<name>A0A9P1FL38_9DINO</name>
<dbReference type="EMBL" id="CAMXCT030000380">
    <property type="protein sequence ID" value="CAL4765289.1"/>
    <property type="molecule type" value="Genomic_DNA"/>
</dbReference>
<reference evidence="2 3" key="2">
    <citation type="submission" date="2024-05" db="EMBL/GenBank/DDBJ databases">
        <authorList>
            <person name="Chen Y."/>
            <person name="Shah S."/>
            <person name="Dougan E. K."/>
            <person name="Thang M."/>
            <person name="Chan C."/>
        </authorList>
    </citation>
    <scope>NUCLEOTIDE SEQUENCE [LARGE SCALE GENOMIC DNA]</scope>
</reference>
<comment type="caution">
    <text evidence="1">The sequence shown here is derived from an EMBL/GenBank/DDBJ whole genome shotgun (WGS) entry which is preliminary data.</text>
</comment>
<evidence type="ECO:0000313" key="2">
    <source>
        <dbReference type="EMBL" id="CAL4765289.1"/>
    </source>
</evidence>
<dbReference type="Proteomes" id="UP001152797">
    <property type="component" value="Unassembled WGS sequence"/>
</dbReference>
<dbReference type="OrthoDB" id="2122564at2759"/>
<proteinExistence type="predicted"/>
<protein>
    <submittedName>
        <fullName evidence="1">Uncharacterized protein</fullName>
    </submittedName>
</protein>
<reference evidence="1" key="1">
    <citation type="submission" date="2022-10" db="EMBL/GenBank/DDBJ databases">
        <authorList>
            <person name="Chen Y."/>
            <person name="Dougan E. K."/>
            <person name="Chan C."/>
            <person name="Rhodes N."/>
            <person name="Thang M."/>
        </authorList>
    </citation>
    <scope>NUCLEOTIDE SEQUENCE</scope>
</reference>
<gene>
    <name evidence="1" type="ORF">C1SCF055_LOCUS6071</name>
</gene>
<organism evidence="1">
    <name type="scientific">Cladocopium goreaui</name>
    <dbReference type="NCBI Taxonomy" id="2562237"/>
    <lineage>
        <taxon>Eukaryota</taxon>
        <taxon>Sar</taxon>
        <taxon>Alveolata</taxon>
        <taxon>Dinophyceae</taxon>
        <taxon>Suessiales</taxon>
        <taxon>Symbiodiniaceae</taxon>
        <taxon>Cladocopium</taxon>
    </lineage>
</organism>
<evidence type="ECO:0000313" key="3">
    <source>
        <dbReference type="Proteomes" id="UP001152797"/>
    </source>
</evidence>
<dbReference type="EMBL" id="CAMXCT010000380">
    <property type="protein sequence ID" value="CAI3977977.1"/>
    <property type="molecule type" value="Genomic_DNA"/>
</dbReference>